<feature type="domain" description="YdbS-like PH" evidence="2">
    <location>
        <begin position="95"/>
        <end position="170"/>
    </location>
</feature>
<gene>
    <name evidence="3" type="ORF">GCM10010919_25590</name>
</gene>
<keyword evidence="1" id="KW-0812">Transmembrane</keyword>
<organism evidence="3 4">
    <name type="scientific">Alishewanella longhuensis</name>
    <dbReference type="NCBI Taxonomy" id="1091037"/>
    <lineage>
        <taxon>Bacteria</taxon>
        <taxon>Pseudomonadati</taxon>
        <taxon>Pseudomonadota</taxon>
        <taxon>Gammaproteobacteria</taxon>
        <taxon>Alteromonadales</taxon>
        <taxon>Alteromonadaceae</taxon>
        <taxon>Alishewanella</taxon>
    </lineage>
</organism>
<dbReference type="EMBL" id="BNAO01000006">
    <property type="protein sequence ID" value="GHG72922.1"/>
    <property type="molecule type" value="Genomic_DNA"/>
</dbReference>
<dbReference type="InterPro" id="IPR005182">
    <property type="entry name" value="YdbS-like_PH"/>
</dbReference>
<name>A0ABQ3L094_9ALTE</name>
<evidence type="ECO:0000313" key="4">
    <source>
        <dbReference type="Proteomes" id="UP000659697"/>
    </source>
</evidence>
<comment type="caution">
    <text evidence="3">The sequence shown here is derived from an EMBL/GenBank/DDBJ whole genome shotgun (WGS) entry which is preliminary data.</text>
</comment>
<sequence length="180" mass="20094">MSTDTFQNVPVSLAEQPQLSALQWQGLAPSYLRLVLWVDSISVLLFTGLWLAIYLQPFWPVNQTFGNILLLGGGVLSLCGVLAIGHSYLAFPHQAYALRQHDLSYRSGLFFRKCVTQPILRIQHIELKRGPFERRVGLASLQVFSAGGAMHTFAIPGLTLADAERIRQFILQHKAGLQHD</sequence>
<dbReference type="RefSeq" id="WP_189433410.1">
    <property type="nucleotide sequence ID" value="NZ_BNAO01000006.1"/>
</dbReference>
<keyword evidence="4" id="KW-1185">Reference proteome</keyword>
<feature type="transmembrane region" description="Helical" evidence="1">
    <location>
        <begin position="34"/>
        <end position="56"/>
    </location>
</feature>
<protein>
    <recommendedName>
        <fullName evidence="2">YdbS-like PH domain-containing protein</fullName>
    </recommendedName>
</protein>
<feature type="transmembrane region" description="Helical" evidence="1">
    <location>
        <begin position="68"/>
        <end position="91"/>
    </location>
</feature>
<dbReference type="Proteomes" id="UP000659697">
    <property type="component" value="Unassembled WGS sequence"/>
</dbReference>
<dbReference type="PANTHER" id="PTHR34473">
    <property type="entry name" value="UPF0699 TRANSMEMBRANE PROTEIN YDBS"/>
    <property type="match status" value="1"/>
</dbReference>
<proteinExistence type="predicted"/>
<dbReference type="Pfam" id="PF03703">
    <property type="entry name" value="bPH_2"/>
    <property type="match status" value="1"/>
</dbReference>
<reference evidence="4" key="1">
    <citation type="journal article" date="2019" name="Int. J. Syst. Evol. Microbiol.">
        <title>The Global Catalogue of Microorganisms (GCM) 10K type strain sequencing project: providing services to taxonomists for standard genome sequencing and annotation.</title>
        <authorList>
            <consortium name="The Broad Institute Genomics Platform"/>
            <consortium name="The Broad Institute Genome Sequencing Center for Infectious Disease"/>
            <person name="Wu L."/>
            <person name="Ma J."/>
        </authorList>
    </citation>
    <scope>NUCLEOTIDE SEQUENCE [LARGE SCALE GENOMIC DNA]</scope>
    <source>
        <strain evidence="4">CGMCC 1.7003</strain>
    </source>
</reference>
<evidence type="ECO:0000313" key="3">
    <source>
        <dbReference type="EMBL" id="GHG72922.1"/>
    </source>
</evidence>
<keyword evidence="1" id="KW-1133">Transmembrane helix</keyword>
<evidence type="ECO:0000259" key="2">
    <source>
        <dbReference type="Pfam" id="PF03703"/>
    </source>
</evidence>
<evidence type="ECO:0000256" key="1">
    <source>
        <dbReference type="SAM" id="Phobius"/>
    </source>
</evidence>
<accession>A0ABQ3L094</accession>
<keyword evidence="1" id="KW-0472">Membrane</keyword>
<dbReference type="PANTHER" id="PTHR34473:SF2">
    <property type="entry name" value="UPF0699 TRANSMEMBRANE PROTEIN YDBT"/>
    <property type="match status" value="1"/>
</dbReference>